<dbReference type="EMBL" id="GBXM01038910">
    <property type="protein sequence ID" value="JAH69667.1"/>
    <property type="molecule type" value="Transcribed_RNA"/>
</dbReference>
<feature type="region of interest" description="Disordered" evidence="1">
    <location>
        <begin position="1"/>
        <end position="27"/>
    </location>
</feature>
<sequence>MSKTEVHRSARRQSKTLQGHTTAKSLL</sequence>
<reference evidence="2" key="2">
    <citation type="journal article" date="2015" name="Fish Shellfish Immunol.">
        <title>Early steps in the European eel (Anguilla anguilla)-Vibrio vulnificus interaction in the gills: Role of the RtxA13 toxin.</title>
        <authorList>
            <person name="Callol A."/>
            <person name="Pajuelo D."/>
            <person name="Ebbesson L."/>
            <person name="Teles M."/>
            <person name="MacKenzie S."/>
            <person name="Amaro C."/>
        </authorList>
    </citation>
    <scope>NUCLEOTIDE SEQUENCE</scope>
</reference>
<accession>A0A0E9UV19</accession>
<feature type="compositionally biased region" description="Polar residues" evidence="1">
    <location>
        <begin position="15"/>
        <end position="27"/>
    </location>
</feature>
<organism evidence="2">
    <name type="scientific">Anguilla anguilla</name>
    <name type="common">European freshwater eel</name>
    <name type="synonym">Muraena anguilla</name>
    <dbReference type="NCBI Taxonomy" id="7936"/>
    <lineage>
        <taxon>Eukaryota</taxon>
        <taxon>Metazoa</taxon>
        <taxon>Chordata</taxon>
        <taxon>Craniata</taxon>
        <taxon>Vertebrata</taxon>
        <taxon>Euteleostomi</taxon>
        <taxon>Actinopterygii</taxon>
        <taxon>Neopterygii</taxon>
        <taxon>Teleostei</taxon>
        <taxon>Anguilliformes</taxon>
        <taxon>Anguillidae</taxon>
        <taxon>Anguilla</taxon>
    </lineage>
</organism>
<evidence type="ECO:0000256" key="1">
    <source>
        <dbReference type="SAM" id="MobiDB-lite"/>
    </source>
</evidence>
<proteinExistence type="predicted"/>
<name>A0A0E9UV19_ANGAN</name>
<evidence type="ECO:0000313" key="2">
    <source>
        <dbReference type="EMBL" id="JAH69667.1"/>
    </source>
</evidence>
<dbReference type="AlphaFoldDB" id="A0A0E9UV19"/>
<reference evidence="2" key="1">
    <citation type="submission" date="2014-11" db="EMBL/GenBank/DDBJ databases">
        <authorList>
            <person name="Amaro Gonzalez C."/>
        </authorList>
    </citation>
    <scope>NUCLEOTIDE SEQUENCE</scope>
</reference>
<protein>
    <submittedName>
        <fullName evidence="2">Uncharacterized protein</fullName>
    </submittedName>
</protein>